<dbReference type="GO" id="GO:0003676">
    <property type="term" value="F:nucleic acid binding"/>
    <property type="evidence" value="ECO:0007669"/>
    <property type="project" value="InterPro"/>
</dbReference>
<evidence type="ECO:0000256" key="1">
    <source>
        <dbReference type="ARBA" id="ARBA00004496"/>
    </source>
</evidence>
<dbReference type="InterPro" id="IPR016195">
    <property type="entry name" value="Pol/histidinol_Pase-like"/>
</dbReference>
<dbReference type="InterPro" id="IPR004365">
    <property type="entry name" value="NA-bd_OB_tRNA"/>
</dbReference>
<dbReference type="Gene3D" id="3.20.20.140">
    <property type="entry name" value="Metal-dependent hydrolases"/>
    <property type="match status" value="1"/>
</dbReference>
<dbReference type="Gene3D" id="1.10.10.1600">
    <property type="entry name" value="Bacterial DNA polymerase III alpha subunit, thumb domain"/>
    <property type="match status" value="1"/>
</dbReference>
<feature type="domain" description="Polymerase/histidinol phosphatase N-terminal" evidence="16">
    <location>
        <begin position="5"/>
        <end position="72"/>
    </location>
</feature>
<dbReference type="InterPro" id="IPR029460">
    <property type="entry name" value="DNAPol_HHH"/>
</dbReference>
<dbReference type="GO" id="GO:0006281">
    <property type="term" value="P:DNA repair"/>
    <property type="evidence" value="ECO:0007669"/>
    <property type="project" value="UniProtKB-KW"/>
</dbReference>
<dbReference type="GO" id="GO:0005737">
    <property type="term" value="C:cytoplasm"/>
    <property type="evidence" value="ECO:0007669"/>
    <property type="project" value="UniProtKB-SubCell"/>
</dbReference>
<name>A0A935IMI1_9MICO</name>
<dbReference type="EMBL" id="JADJIB010000010">
    <property type="protein sequence ID" value="MBK7274622.1"/>
    <property type="molecule type" value="Genomic_DNA"/>
</dbReference>
<evidence type="ECO:0000256" key="7">
    <source>
        <dbReference type="ARBA" id="ARBA00022490"/>
    </source>
</evidence>
<dbReference type="InterPro" id="IPR004805">
    <property type="entry name" value="DnaE2/DnaE/PolC"/>
</dbReference>
<dbReference type="SUPFAM" id="SSF89550">
    <property type="entry name" value="PHP domain-like"/>
    <property type="match status" value="1"/>
</dbReference>
<dbReference type="InterPro" id="IPR011708">
    <property type="entry name" value="DNA_pol3_alpha_NTPase_dom"/>
</dbReference>
<dbReference type="PANTHER" id="PTHR32294">
    <property type="entry name" value="DNA POLYMERASE III SUBUNIT ALPHA"/>
    <property type="match status" value="1"/>
</dbReference>
<dbReference type="GO" id="GO:0003887">
    <property type="term" value="F:DNA-directed DNA polymerase activity"/>
    <property type="evidence" value="ECO:0007669"/>
    <property type="project" value="UniProtKB-KW"/>
</dbReference>
<evidence type="ECO:0000256" key="13">
    <source>
        <dbReference type="ARBA" id="ARBA00023204"/>
    </source>
</evidence>
<dbReference type="InterPro" id="IPR041931">
    <property type="entry name" value="DNA_pol3_alpha_thumb_dom"/>
</dbReference>
<evidence type="ECO:0000256" key="8">
    <source>
        <dbReference type="ARBA" id="ARBA00022679"/>
    </source>
</evidence>
<feature type="compositionally biased region" description="Low complexity" evidence="15">
    <location>
        <begin position="93"/>
        <end position="108"/>
    </location>
</feature>
<feature type="region of interest" description="Disordered" evidence="15">
    <location>
        <begin position="1046"/>
        <end position="1079"/>
    </location>
</feature>
<dbReference type="InterPro" id="IPR004013">
    <property type="entry name" value="PHP_dom"/>
</dbReference>
<gene>
    <name evidence="17" type="ORF">IPI13_16200</name>
</gene>
<dbReference type="GO" id="GO:0008408">
    <property type="term" value="F:3'-5' exonuclease activity"/>
    <property type="evidence" value="ECO:0007669"/>
    <property type="project" value="InterPro"/>
</dbReference>
<dbReference type="Pfam" id="PF01336">
    <property type="entry name" value="tRNA_anti-codon"/>
    <property type="match status" value="1"/>
</dbReference>
<evidence type="ECO:0000256" key="12">
    <source>
        <dbReference type="ARBA" id="ARBA00022932"/>
    </source>
</evidence>
<comment type="similarity">
    <text evidence="3">Belongs to the DNA polymerase type-C family. DnaE subfamily.</text>
</comment>
<dbReference type="PANTHER" id="PTHR32294:SF4">
    <property type="entry name" value="ERROR-PRONE DNA POLYMERASE"/>
    <property type="match status" value="1"/>
</dbReference>
<dbReference type="InterPro" id="IPR003141">
    <property type="entry name" value="Pol/His_phosphatase_N"/>
</dbReference>
<feature type="region of interest" description="Disordered" evidence="15">
    <location>
        <begin position="1448"/>
        <end position="1480"/>
    </location>
</feature>
<keyword evidence="12" id="KW-0239">DNA-directed DNA polymerase</keyword>
<dbReference type="SMART" id="SM00481">
    <property type="entry name" value="POLIIIAc"/>
    <property type="match status" value="1"/>
</dbReference>
<feature type="region of interest" description="Disordered" evidence="15">
    <location>
        <begin position="911"/>
        <end position="944"/>
    </location>
</feature>
<dbReference type="Pfam" id="PF17657">
    <property type="entry name" value="DNA_pol3_finger"/>
    <property type="match status" value="1"/>
</dbReference>
<dbReference type="EC" id="2.7.7.7" evidence="4"/>
<comment type="subcellular location">
    <subcellularLocation>
        <location evidence="1">Cytoplasm</location>
    </subcellularLocation>
</comment>
<feature type="region of interest" description="Disordered" evidence="15">
    <location>
        <begin position="93"/>
        <end position="117"/>
    </location>
</feature>
<organism evidence="17 18">
    <name type="scientific">Candidatus Phosphoribacter hodrii</name>
    <dbReference type="NCBI Taxonomy" id="2953743"/>
    <lineage>
        <taxon>Bacteria</taxon>
        <taxon>Bacillati</taxon>
        <taxon>Actinomycetota</taxon>
        <taxon>Actinomycetes</taxon>
        <taxon>Micrococcales</taxon>
        <taxon>Dermatophilaceae</taxon>
        <taxon>Candidatus Phosphoribacter</taxon>
    </lineage>
</organism>
<dbReference type="CDD" id="cd04485">
    <property type="entry name" value="DnaE_OBF"/>
    <property type="match status" value="1"/>
</dbReference>
<evidence type="ECO:0000256" key="14">
    <source>
        <dbReference type="ARBA" id="ARBA00049244"/>
    </source>
</evidence>
<keyword evidence="8" id="KW-0808">Transferase</keyword>
<evidence type="ECO:0000313" key="18">
    <source>
        <dbReference type="Proteomes" id="UP000726105"/>
    </source>
</evidence>
<sequence length="1480" mass="155189">MSTFVHLHVASGYSMQYGASTPAALVARAAAFGQPALALTDRDGLYGAVRFVQACTEAKIAPILGVDLAVHLPPSDPATGRYAARPGSFSSSSVSSTGSASASTSSTAPPVWARPSAPVRTPVRGGAIVDPRLPRVTVLARGLAGGVAPGLGWARLCRLVTRTHLSGERGNPLTTPQVLAELAAPVGDDPAALIVLLGPDSDVGRAVLAKRRAAAYQALERWRAVLPAGALALETVCHGGPEGTPASLGHAARMLALGRDLGVPVILSAQVRHADPAEAATVDVLDAARRLVALDVRHLDRVTTAGHLAPTPAMYAVACDIVQASGPGLAGGTSTVRDGARDLLAATVALASECVLDPAIDLGIGGVHLPEQSTLGLGLHDDPQHHLVQRCRGAVGARYPGATDGEVARISARLDEELEVIAALGYPTYFLTVATVTDLIRDMGVRVAARGSGAGSLVNYLLGISGVDPIRYDLLMERFCSPLRAQLPDIDIDVESARRTEIYEKILARFGGDRVTCVSMMDSYRVRHAIRDVGAALGLPPGEVDAMAKAFPHISARHARSAIADLPELRVSGLGAARYDLMWDLVERLDGLPRHIALHPCGVILSNTALLDRTPVEASWIGFPMSQFDKDDVEVMGLLKLDVLGIRMQSAMALAVDEVARVDGIPVDLDDRAQVPLDDEATFAMIRTTRTLGCFQIESPGQRELIGKFGPERFEDLVIDISLFRPGPVKSDMIVPFLKARHGWAEPEYLHPTLIPALAETAGVVVFHEQVLRIVAETTGVSLAQADEVRRALGSPQGQLDVEAWWRPAALARGYTVADADRIWEVLRAFASFGFCKAHAAAFALPTYQSAWLKTHHPAAFLAGVLTHDPGMYPKRLILDDARSLGIEILGLDVNASKSWYAVERLPHPLPGRGIPPSSADGGIPRPGSEPGKDRDPDLPDGRGYGIRVSLTDVKGITEAEVTRIVAGQPFTDLADLAHRAQVSRPIMERLVLAGGLDSVYGISTATGAGADRSFGAGGLGVRERVTRRDLLLHVAELDRWVRSGGSGQGKALRGGRSRFTRRPATMSATGPGGEAAGAPVTDTRALAAAHPRREVAVLVQQPGVPAGPGTIRAFDVAALAAAQSQAAAPVHVSDRHTQMVLPLGDTPTLTRGSGLPELSGPERVRAELEILGLDASAHVVAHYEPMLEALGVTRSRDLLSARNRSEVWVAGVKVATQTPPIRSGRRVVFLTLDDGTGPSDSTFFEDVQGPYAATVFHSWLLLVRGVVRRTGARGISLRATGAWELSGLWEAFATGGRPRLLDALAAADAAAHDRAAAAAAAYALPYAVPRGTGWAEPAADAAAAAADGSPVGDRDDTAYADRERAARLDHAASLVGGRPASRAGGMGGGSPTSPVGAPGAPRQVLVHASGFKQSPYADTRPPGEDVKSARHLAGAVDHAGLTDQVTPDAFDALDAAGQGSGAGRPPRKLWHSSPGSSGH</sequence>
<accession>A0A935IMI1</accession>
<evidence type="ECO:0000259" key="16">
    <source>
        <dbReference type="SMART" id="SM00481"/>
    </source>
</evidence>
<keyword evidence="7" id="KW-0963">Cytoplasm</keyword>
<keyword evidence="9" id="KW-0548">Nucleotidyltransferase</keyword>
<dbReference type="Proteomes" id="UP000726105">
    <property type="component" value="Unassembled WGS sequence"/>
</dbReference>
<comment type="similarity">
    <text evidence="2">Belongs to the DNA polymerase type-C family. DnaE2 subfamily.</text>
</comment>
<keyword evidence="13" id="KW-0234">DNA repair</keyword>
<evidence type="ECO:0000256" key="6">
    <source>
        <dbReference type="ARBA" id="ARBA00019114"/>
    </source>
</evidence>
<protein>
    <recommendedName>
        <fullName evidence="6">DNA polymerase III subunit alpha</fullName>
        <ecNumber evidence="4">2.7.7.7</ecNumber>
    </recommendedName>
    <alternativeName>
        <fullName evidence="5">Error-prone DNA polymerase</fullName>
    </alternativeName>
</protein>
<evidence type="ECO:0000256" key="11">
    <source>
        <dbReference type="ARBA" id="ARBA00022763"/>
    </source>
</evidence>
<dbReference type="Pfam" id="PF14579">
    <property type="entry name" value="HHH_6"/>
    <property type="match status" value="1"/>
</dbReference>
<dbReference type="Pfam" id="PF02811">
    <property type="entry name" value="PHP"/>
    <property type="match status" value="1"/>
</dbReference>
<keyword evidence="11" id="KW-0227">DNA damage</keyword>
<dbReference type="GO" id="GO:0006260">
    <property type="term" value="P:DNA replication"/>
    <property type="evidence" value="ECO:0007669"/>
    <property type="project" value="UniProtKB-KW"/>
</dbReference>
<evidence type="ECO:0000256" key="10">
    <source>
        <dbReference type="ARBA" id="ARBA00022705"/>
    </source>
</evidence>
<evidence type="ECO:0000256" key="9">
    <source>
        <dbReference type="ARBA" id="ARBA00022695"/>
    </source>
</evidence>
<proteinExistence type="inferred from homology"/>
<keyword evidence="10" id="KW-0235">DNA replication</keyword>
<evidence type="ECO:0000256" key="15">
    <source>
        <dbReference type="SAM" id="MobiDB-lite"/>
    </source>
</evidence>
<evidence type="ECO:0000256" key="3">
    <source>
        <dbReference type="ARBA" id="ARBA00009496"/>
    </source>
</evidence>
<evidence type="ECO:0000256" key="4">
    <source>
        <dbReference type="ARBA" id="ARBA00012417"/>
    </source>
</evidence>
<dbReference type="CDD" id="cd07431">
    <property type="entry name" value="PHP_PolIIIA"/>
    <property type="match status" value="1"/>
</dbReference>
<evidence type="ECO:0000313" key="17">
    <source>
        <dbReference type="EMBL" id="MBK7274622.1"/>
    </source>
</evidence>
<evidence type="ECO:0000256" key="2">
    <source>
        <dbReference type="ARBA" id="ARBA00007391"/>
    </source>
</evidence>
<evidence type="ECO:0000256" key="5">
    <source>
        <dbReference type="ARBA" id="ARBA00017273"/>
    </source>
</evidence>
<feature type="region of interest" description="Disordered" evidence="15">
    <location>
        <begin position="1370"/>
        <end position="1402"/>
    </location>
</feature>
<comment type="catalytic activity">
    <reaction evidence="14">
        <text>DNA(n) + a 2'-deoxyribonucleoside 5'-triphosphate = DNA(n+1) + diphosphate</text>
        <dbReference type="Rhea" id="RHEA:22508"/>
        <dbReference type="Rhea" id="RHEA-COMP:17339"/>
        <dbReference type="Rhea" id="RHEA-COMP:17340"/>
        <dbReference type="ChEBI" id="CHEBI:33019"/>
        <dbReference type="ChEBI" id="CHEBI:61560"/>
        <dbReference type="ChEBI" id="CHEBI:173112"/>
        <dbReference type="EC" id="2.7.7.7"/>
    </reaction>
</comment>
<feature type="compositionally biased region" description="Basic and acidic residues" evidence="15">
    <location>
        <begin position="931"/>
        <end position="941"/>
    </location>
</feature>
<dbReference type="InterPro" id="IPR040982">
    <property type="entry name" value="DNA_pol3_finger"/>
</dbReference>
<comment type="caution">
    <text evidence="17">The sequence shown here is derived from an EMBL/GenBank/DDBJ whole genome shotgun (WGS) entry which is preliminary data.</text>
</comment>
<reference evidence="17 18" key="1">
    <citation type="submission" date="2020-10" db="EMBL/GenBank/DDBJ databases">
        <title>Connecting structure to function with the recovery of over 1000 high-quality activated sludge metagenome-assembled genomes encoding full-length rRNA genes using long-read sequencing.</title>
        <authorList>
            <person name="Singleton C.M."/>
            <person name="Petriglieri F."/>
            <person name="Kristensen J.M."/>
            <person name="Kirkegaard R.H."/>
            <person name="Michaelsen T.Y."/>
            <person name="Andersen M.H."/>
            <person name="Karst S.M."/>
            <person name="Dueholm M.S."/>
            <person name="Nielsen P.H."/>
            <person name="Albertsen M."/>
        </authorList>
    </citation>
    <scope>NUCLEOTIDE SEQUENCE [LARGE SCALE GENOMIC DNA]</scope>
    <source>
        <strain evidence="17">Ega_18-Q3-R5-49_MAXAC.001</strain>
    </source>
</reference>
<dbReference type="Pfam" id="PF07733">
    <property type="entry name" value="DNA_pol3_alpha"/>
    <property type="match status" value="1"/>
</dbReference>